<reference evidence="3" key="1">
    <citation type="submission" date="2016-10" db="EMBL/GenBank/DDBJ databases">
        <authorList>
            <person name="Varghese N."/>
            <person name="Submissions S."/>
        </authorList>
    </citation>
    <scope>NUCLEOTIDE SEQUENCE [LARGE SCALE GENOMIC DNA]</scope>
    <source>
        <strain evidence="3">DSM 19083</strain>
    </source>
</reference>
<name>A0A1I2GHC0_9MICO</name>
<protein>
    <recommendedName>
        <fullName evidence="1">SAF domain-containing protein</fullName>
    </recommendedName>
</protein>
<evidence type="ECO:0000313" key="3">
    <source>
        <dbReference type="Proteomes" id="UP000198520"/>
    </source>
</evidence>
<gene>
    <name evidence="2" type="ORF">SAMN04488035_1773</name>
</gene>
<accession>A0A1I2GHC0</accession>
<proteinExistence type="predicted"/>
<dbReference type="AlphaFoldDB" id="A0A1I2GHC0"/>
<keyword evidence="3" id="KW-1185">Reference proteome</keyword>
<evidence type="ECO:0000313" key="2">
    <source>
        <dbReference type="EMBL" id="SFF16995.1"/>
    </source>
</evidence>
<dbReference type="SMART" id="SM00858">
    <property type="entry name" value="SAF"/>
    <property type="match status" value="1"/>
</dbReference>
<feature type="domain" description="SAF" evidence="1">
    <location>
        <begin position="26"/>
        <end position="86"/>
    </location>
</feature>
<organism evidence="2 3">
    <name type="scientific">Flavimobilis marinus</name>
    <dbReference type="NCBI Taxonomy" id="285351"/>
    <lineage>
        <taxon>Bacteria</taxon>
        <taxon>Bacillati</taxon>
        <taxon>Actinomycetota</taxon>
        <taxon>Actinomycetes</taxon>
        <taxon>Micrococcales</taxon>
        <taxon>Jonesiaceae</taxon>
        <taxon>Flavimobilis</taxon>
    </lineage>
</organism>
<sequence length="207" mass="20332">MLAAACLGLAAAVVVGELRPAPPPQRRVVVVSDDVAAGVPLEGHLSLTEVAADAVPDGALTDLESADGPASIALPAGTVLVPGMVATSDAARAAPPGTVLTPVRLADDAVLGLLGPGQRVDLVLVPEPWADGGPPDPEGDAVVLARDALVLPWTSPEAMVDGGLLGGSAEPAAPVILVAVSPAEARAITSVARSGYVGAILKPATVE</sequence>
<dbReference type="Proteomes" id="UP000198520">
    <property type="component" value="Unassembled WGS sequence"/>
</dbReference>
<dbReference type="STRING" id="285351.SAMN04488035_1773"/>
<dbReference type="Pfam" id="PF08666">
    <property type="entry name" value="SAF"/>
    <property type="match status" value="1"/>
</dbReference>
<evidence type="ECO:0000259" key="1">
    <source>
        <dbReference type="SMART" id="SM00858"/>
    </source>
</evidence>
<dbReference type="EMBL" id="FONZ01000003">
    <property type="protein sequence ID" value="SFF16995.1"/>
    <property type="molecule type" value="Genomic_DNA"/>
</dbReference>
<dbReference type="InterPro" id="IPR013974">
    <property type="entry name" value="SAF"/>
</dbReference>